<organism evidence="1 2">
    <name type="scientific">Fusobacterium periodonticum ATCC 33693</name>
    <dbReference type="NCBI Taxonomy" id="546275"/>
    <lineage>
        <taxon>Bacteria</taxon>
        <taxon>Fusobacteriati</taxon>
        <taxon>Fusobacteriota</taxon>
        <taxon>Fusobacteriia</taxon>
        <taxon>Fusobacteriales</taxon>
        <taxon>Fusobacteriaceae</taxon>
        <taxon>Fusobacterium</taxon>
    </lineage>
</organism>
<evidence type="ECO:0000313" key="1">
    <source>
        <dbReference type="EMBL" id="EFE85859.1"/>
    </source>
</evidence>
<dbReference type="Proteomes" id="UP000003748">
    <property type="component" value="Unassembled WGS sequence"/>
</dbReference>
<dbReference type="AlphaFoldDB" id="D4CXM0"/>
<name>D4CXM0_9FUSO</name>
<sequence>MSSVTKNPQILISASVVYNWFLNLGPENEKFLENNEFLNHIKTDENIVQSLKNDFLLNEDEKNIDKRFEEIAKKIIGEKNG</sequence>
<evidence type="ECO:0000313" key="2">
    <source>
        <dbReference type="Proteomes" id="UP000003748"/>
    </source>
</evidence>
<gene>
    <name evidence="1" type="ORF">FUSPEROL_02217</name>
</gene>
<dbReference type="EMBL" id="ACJY01000101">
    <property type="protein sequence ID" value="EFE85859.1"/>
    <property type="molecule type" value="Genomic_DNA"/>
</dbReference>
<dbReference type="STRING" id="546275.FUSPEROL_02217"/>
<dbReference type="RefSeq" id="WP_005975110.1">
    <property type="nucleotide sequence ID" value="NZ_GG665898.1"/>
</dbReference>
<comment type="caution">
    <text evidence="1">The sequence shown here is derived from an EMBL/GenBank/DDBJ whole genome shotgun (WGS) entry which is preliminary data.</text>
</comment>
<proteinExistence type="predicted"/>
<reference evidence="1 2" key="1">
    <citation type="submission" date="2010-02" db="EMBL/GenBank/DDBJ databases">
        <authorList>
            <person name="Weinstock G."/>
            <person name="Sodergren E."/>
            <person name="Clifton S."/>
            <person name="Fulton L."/>
            <person name="Fulton B."/>
            <person name="Courtney L."/>
            <person name="Fronick C."/>
            <person name="Harrison M."/>
            <person name="Strong C."/>
            <person name="Farmer C."/>
            <person name="Delahaunty K."/>
            <person name="Markovic C."/>
            <person name="Hall O."/>
            <person name="Minx P."/>
            <person name="Tomlinson C."/>
            <person name="Mitreva M."/>
            <person name="Nelson J."/>
            <person name="Hou S."/>
            <person name="Wollam A."/>
            <person name="Pepin K.H."/>
            <person name="Johnson M."/>
            <person name="Bhonagiri V."/>
            <person name="Zhang X."/>
            <person name="Suruliraj S."/>
            <person name="Warren W."/>
            <person name="Chinwalla A."/>
            <person name="Mardis E.R."/>
            <person name="Wilson R.K."/>
        </authorList>
    </citation>
    <scope>NUCLEOTIDE SEQUENCE [LARGE SCALE GENOMIC DNA]</scope>
    <source>
        <strain evidence="1 2">ATCC 33693</strain>
    </source>
</reference>
<dbReference type="GeneID" id="78420379"/>
<accession>D4CXM0</accession>
<protein>
    <submittedName>
        <fullName evidence="1">Uncharacterized protein</fullName>
    </submittedName>
</protein>
<dbReference type="HOGENOM" id="CLU_2568946_0_0_0"/>